<dbReference type="GO" id="GO:0016780">
    <property type="term" value="F:phosphotransferase activity, for other substituted phosphate groups"/>
    <property type="evidence" value="ECO:0007669"/>
    <property type="project" value="TreeGrafter"/>
</dbReference>
<dbReference type="AlphaFoldDB" id="A0A5C7GJ35"/>
<dbReference type="EMBL" id="VRKQ01000010">
    <property type="protein sequence ID" value="TXG37547.1"/>
    <property type="molecule type" value="Genomic_DNA"/>
</dbReference>
<keyword evidence="2" id="KW-0472">Membrane</keyword>
<proteinExistence type="inferred from homology"/>
<keyword evidence="2" id="KW-0812">Transmembrane</keyword>
<dbReference type="PANTHER" id="PTHR30576">
    <property type="entry name" value="COLANIC BIOSYNTHESIS UDP-GLUCOSE LIPID CARRIER TRANSFERASE"/>
    <property type="match status" value="1"/>
</dbReference>
<evidence type="ECO:0000256" key="2">
    <source>
        <dbReference type="SAM" id="Phobius"/>
    </source>
</evidence>
<evidence type="ECO:0000256" key="1">
    <source>
        <dbReference type="ARBA" id="ARBA00006464"/>
    </source>
</evidence>
<sequence length="185" mass="21442">MLKRVFDICLSILGLIVLWWLIVLLAFIAFLDTRQKGIFNQIRVGKEGRLFNIYKIRTIKTNSKNSERISSLGKFLRKSKLDELPQLINVLIGDMSFVGPRPDLKGFANNLSGEDRIILTVRPGITGIASLYFRDEEATLNQKRNPEKYNRTVIWPKKVELNKAYIENYSFINDLRIILRTILEV</sequence>
<keyword evidence="2" id="KW-1133">Transmembrane helix</keyword>
<evidence type="ECO:0000259" key="3">
    <source>
        <dbReference type="Pfam" id="PF02397"/>
    </source>
</evidence>
<comment type="similarity">
    <text evidence="1">Belongs to the bacterial sugar transferase family.</text>
</comment>
<gene>
    <name evidence="4" type="ORF">FUA22_11405</name>
</gene>
<feature type="transmembrane region" description="Helical" evidence="2">
    <location>
        <begin position="12"/>
        <end position="31"/>
    </location>
</feature>
<organism evidence="4 5">
    <name type="scientific">Seonamhaeicola maritimus</name>
    <dbReference type="NCBI Taxonomy" id="2591822"/>
    <lineage>
        <taxon>Bacteria</taxon>
        <taxon>Pseudomonadati</taxon>
        <taxon>Bacteroidota</taxon>
        <taxon>Flavobacteriia</taxon>
        <taxon>Flavobacteriales</taxon>
        <taxon>Flavobacteriaceae</taxon>
    </lineage>
</organism>
<dbReference type="PANTHER" id="PTHR30576:SF20">
    <property type="entry name" value="QUINOVOSAMINEPHOSPHOTRANSFERAE-RELATED"/>
    <property type="match status" value="1"/>
</dbReference>
<name>A0A5C7GJ35_9FLAO</name>
<comment type="caution">
    <text evidence="4">The sequence shown here is derived from an EMBL/GenBank/DDBJ whole genome shotgun (WGS) entry which is preliminary data.</text>
</comment>
<accession>A0A5C7GJ35</accession>
<reference evidence="4 5" key="1">
    <citation type="submission" date="2019-08" db="EMBL/GenBank/DDBJ databases">
        <title>Seonamhaeicola sediminis sp. nov., isolated from marine sediment.</title>
        <authorList>
            <person name="Cao W.R."/>
        </authorList>
    </citation>
    <scope>NUCLEOTIDE SEQUENCE [LARGE SCALE GENOMIC DNA]</scope>
    <source>
        <strain evidence="4 5">1505</strain>
    </source>
</reference>
<feature type="domain" description="Bacterial sugar transferase" evidence="3">
    <location>
        <begin position="3"/>
        <end position="185"/>
    </location>
</feature>
<dbReference type="OrthoDB" id="9808602at2"/>
<keyword evidence="5" id="KW-1185">Reference proteome</keyword>
<keyword evidence="4" id="KW-0808">Transferase</keyword>
<dbReference type="Proteomes" id="UP000321080">
    <property type="component" value="Unassembled WGS sequence"/>
</dbReference>
<evidence type="ECO:0000313" key="4">
    <source>
        <dbReference type="EMBL" id="TXG37547.1"/>
    </source>
</evidence>
<dbReference type="Pfam" id="PF02397">
    <property type="entry name" value="Bac_transf"/>
    <property type="match status" value="1"/>
</dbReference>
<protein>
    <submittedName>
        <fullName evidence="4">Sugar transferase</fullName>
    </submittedName>
</protein>
<evidence type="ECO:0000313" key="5">
    <source>
        <dbReference type="Proteomes" id="UP000321080"/>
    </source>
</evidence>
<dbReference type="InterPro" id="IPR003362">
    <property type="entry name" value="Bact_transf"/>
</dbReference>